<organism evidence="5 6">
    <name type="scientific">Phycomyces blakesleeanus</name>
    <dbReference type="NCBI Taxonomy" id="4837"/>
    <lineage>
        <taxon>Eukaryota</taxon>
        <taxon>Fungi</taxon>
        <taxon>Fungi incertae sedis</taxon>
        <taxon>Mucoromycota</taxon>
        <taxon>Mucoromycotina</taxon>
        <taxon>Mucoromycetes</taxon>
        <taxon>Mucorales</taxon>
        <taxon>Phycomycetaceae</taxon>
        <taxon>Phycomyces</taxon>
    </lineage>
</organism>
<evidence type="ECO:0000256" key="3">
    <source>
        <dbReference type="ARBA" id="ARBA00023211"/>
    </source>
</evidence>
<dbReference type="PANTHER" id="PTHR23114">
    <property type="entry name" value="M7GPPPN-MRNA HYDROLASE"/>
    <property type="match status" value="1"/>
</dbReference>
<dbReference type="InterPro" id="IPR015797">
    <property type="entry name" value="NUDIX_hydrolase-like_dom_sf"/>
</dbReference>
<dbReference type="Gene3D" id="1.10.10.1050">
    <property type="entry name" value="Dcp2, box A domain"/>
    <property type="match status" value="1"/>
</dbReference>
<evidence type="ECO:0000256" key="2">
    <source>
        <dbReference type="ARBA" id="ARBA00005279"/>
    </source>
</evidence>
<comment type="similarity">
    <text evidence="2">Belongs to the Nudix hydrolase family. DCP2 subfamily.</text>
</comment>
<reference evidence="5 6" key="1">
    <citation type="submission" date="2024-04" db="EMBL/GenBank/DDBJ databases">
        <title>Symmetric and asymmetric DNA N6-adenine methylation regulates different biological responses in Mucorales.</title>
        <authorList>
            <consortium name="Lawrence Berkeley National Laboratory"/>
            <person name="Lax C."/>
            <person name="Mondo S.J."/>
            <person name="Osorio-Concepcion M."/>
            <person name="Muszewska A."/>
            <person name="Corrochano-Luque M."/>
            <person name="Gutierrez G."/>
            <person name="Riley R."/>
            <person name="Lipzen A."/>
            <person name="Guo J."/>
            <person name="Hundley H."/>
            <person name="Amirebrahimi M."/>
            <person name="Ng V."/>
            <person name="Lorenzo-Gutierrez D."/>
            <person name="Binder U."/>
            <person name="Yang J."/>
            <person name="Song Y."/>
            <person name="Canovas D."/>
            <person name="Navarro E."/>
            <person name="Freitag M."/>
            <person name="Gabaldon T."/>
            <person name="Grigoriev I.V."/>
            <person name="Corrochano L.M."/>
            <person name="Nicolas F.E."/>
            <person name="Garre V."/>
        </authorList>
    </citation>
    <scope>NUCLEOTIDE SEQUENCE [LARGE SCALE GENOMIC DNA]</scope>
    <source>
        <strain evidence="5 6">L51</strain>
    </source>
</reference>
<dbReference type="InterPro" id="IPR044099">
    <property type="entry name" value="Dcp2_NUDIX"/>
</dbReference>
<dbReference type="PANTHER" id="PTHR23114:SF17">
    <property type="entry name" value="M7GPPPN-MRNA HYDROLASE"/>
    <property type="match status" value="1"/>
</dbReference>
<evidence type="ECO:0000259" key="4">
    <source>
        <dbReference type="PROSITE" id="PS51462"/>
    </source>
</evidence>
<dbReference type="SUPFAM" id="SSF55811">
    <property type="entry name" value="Nudix"/>
    <property type="match status" value="1"/>
</dbReference>
<dbReference type="PROSITE" id="PS51462">
    <property type="entry name" value="NUDIX"/>
    <property type="match status" value="1"/>
</dbReference>
<dbReference type="InterPro" id="IPR007722">
    <property type="entry name" value="DCP2_BoxA"/>
</dbReference>
<dbReference type="EMBL" id="JBCLYO010000020">
    <property type="protein sequence ID" value="KAL0080287.1"/>
    <property type="molecule type" value="Genomic_DNA"/>
</dbReference>
<dbReference type="SUPFAM" id="SSF140586">
    <property type="entry name" value="Dcp2 domain-like"/>
    <property type="match status" value="1"/>
</dbReference>
<proteinExistence type="inferred from homology"/>
<dbReference type="SMART" id="SM01125">
    <property type="entry name" value="DCP2"/>
    <property type="match status" value="1"/>
</dbReference>
<dbReference type="InterPro" id="IPR000086">
    <property type="entry name" value="NUDIX_hydrolase_dom"/>
</dbReference>
<name>A0ABR3AQW7_PHYBL</name>
<evidence type="ECO:0000313" key="5">
    <source>
        <dbReference type="EMBL" id="KAL0080287.1"/>
    </source>
</evidence>
<gene>
    <name evidence="5" type="ORF">J3Q64DRAFT_1701627</name>
</gene>
<dbReference type="Proteomes" id="UP001448207">
    <property type="component" value="Unassembled WGS sequence"/>
</dbReference>
<evidence type="ECO:0000313" key="6">
    <source>
        <dbReference type="Proteomes" id="UP001448207"/>
    </source>
</evidence>
<evidence type="ECO:0000256" key="1">
    <source>
        <dbReference type="ARBA" id="ARBA00004496"/>
    </source>
</evidence>
<keyword evidence="6" id="KW-1185">Reference proteome</keyword>
<dbReference type="Gene3D" id="3.90.79.10">
    <property type="entry name" value="Nucleoside Triphosphate Pyrophosphohydrolase"/>
    <property type="match status" value="1"/>
</dbReference>
<dbReference type="CDD" id="cd03672">
    <property type="entry name" value="NUDIX_Dcp2p_Nudt20"/>
    <property type="match status" value="1"/>
</dbReference>
<dbReference type="InterPro" id="IPR036189">
    <property type="entry name" value="DCP2_BoxA_sf"/>
</dbReference>
<accession>A0ABR3AQW7</accession>
<sequence length="252" mass="29357">MALQSGVVLANATFEEILDDLSRQTTSHAVGRFIINVPDVELKSVERICFQVEQAHWFYEDFHCPLLRQWAHEHERAYADFMQYRFRIPVCGAIMINAALDKCVLVKGWSSKSGWGFPKGKINQDEEYDCCAIREVYDISPVERLVLEETGYDVEPLLKQQDYIELTMREQRIRLYLIVGVPEDTDFVPRTRKEISEIAWFKFDELPTYKAINNVPEAHIRTGGYRFYMVVPFVRSENLLGSYKRLTLDIAS</sequence>
<comment type="subcellular location">
    <subcellularLocation>
        <location evidence="1">Cytoplasm</location>
    </subcellularLocation>
</comment>
<comment type="caution">
    <text evidence="5">The sequence shown here is derived from an EMBL/GenBank/DDBJ whole genome shotgun (WGS) entry which is preliminary data.</text>
</comment>
<feature type="domain" description="Nudix hydrolase" evidence="4">
    <location>
        <begin position="86"/>
        <end position="233"/>
    </location>
</feature>
<keyword evidence="3" id="KW-0464">Manganese</keyword>
<dbReference type="Pfam" id="PF05026">
    <property type="entry name" value="DCP2"/>
    <property type="match status" value="1"/>
</dbReference>
<protein>
    <submittedName>
        <fullName evidence="5">DCP2-domain-containing protein</fullName>
    </submittedName>
</protein>